<evidence type="ECO:0000256" key="1">
    <source>
        <dbReference type="SAM" id="MobiDB-lite"/>
    </source>
</evidence>
<feature type="compositionally biased region" description="Low complexity" evidence="1">
    <location>
        <begin position="584"/>
        <end position="595"/>
    </location>
</feature>
<gene>
    <name evidence="2" type="ORF">TRAPUB_11395</name>
</gene>
<protein>
    <recommendedName>
        <fullName evidence="4">Het-C-domain-containing protein</fullName>
    </recommendedName>
</protein>
<feature type="compositionally biased region" description="Pro residues" evidence="1">
    <location>
        <begin position="620"/>
        <end position="637"/>
    </location>
</feature>
<feature type="compositionally biased region" description="Basic residues" evidence="1">
    <location>
        <begin position="560"/>
        <end position="574"/>
    </location>
</feature>
<feature type="compositionally biased region" description="Polar residues" evidence="1">
    <location>
        <begin position="513"/>
        <end position="523"/>
    </location>
</feature>
<name>A0A1M2VWR9_TRAPU</name>
<dbReference type="STRING" id="154538.A0A1M2VWR9"/>
<feature type="compositionally biased region" description="Pro residues" evidence="1">
    <location>
        <begin position="645"/>
        <end position="657"/>
    </location>
</feature>
<evidence type="ECO:0000313" key="2">
    <source>
        <dbReference type="EMBL" id="OJT12057.1"/>
    </source>
</evidence>
<dbReference type="OrthoDB" id="2506204at2759"/>
<dbReference type="OMA" id="AWDDTSM"/>
<dbReference type="Proteomes" id="UP000184267">
    <property type="component" value="Unassembled WGS sequence"/>
</dbReference>
<evidence type="ECO:0008006" key="4">
    <source>
        <dbReference type="Google" id="ProtNLM"/>
    </source>
</evidence>
<comment type="caution">
    <text evidence="2">The sequence shown here is derived from an EMBL/GenBank/DDBJ whole genome shotgun (WGS) entry which is preliminary data.</text>
</comment>
<feature type="compositionally biased region" description="Basic and acidic residues" evidence="1">
    <location>
        <begin position="169"/>
        <end position="180"/>
    </location>
</feature>
<dbReference type="EMBL" id="MNAD01000534">
    <property type="protein sequence ID" value="OJT12057.1"/>
    <property type="molecule type" value="Genomic_DNA"/>
</dbReference>
<evidence type="ECO:0000313" key="3">
    <source>
        <dbReference type="Proteomes" id="UP000184267"/>
    </source>
</evidence>
<feature type="compositionally biased region" description="Polar residues" evidence="1">
    <location>
        <begin position="532"/>
        <end position="550"/>
    </location>
</feature>
<dbReference type="PANTHER" id="PTHR14905:SF7">
    <property type="entry name" value="VON WILLEBRAND FACTOR A DOMAIN-CONTAINING PROTEIN 7"/>
    <property type="match status" value="1"/>
</dbReference>
<dbReference type="InterPro" id="IPR052577">
    <property type="entry name" value="VWA7"/>
</dbReference>
<reference evidence="2 3" key="1">
    <citation type="submission" date="2016-10" db="EMBL/GenBank/DDBJ databases">
        <title>Genome sequence of the basidiomycete white-rot fungus Trametes pubescens.</title>
        <authorList>
            <person name="Makela M.R."/>
            <person name="Granchi Z."/>
            <person name="Peng M."/>
            <person name="De Vries R.P."/>
            <person name="Grigoriev I."/>
            <person name="Riley R."/>
            <person name="Hilden K."/>
        </authorList>
    </citation>
    <scope>NUCLEOTIDE SEQUENCE [LARGE SCALE GENOMIC DNA]</scope>
    <source>
        <strain evidence="2 3">FBCC735</strain>
    </source>
</reference>
<dbReference type="Pfam" id="PF07217">
    <property type="entry name" value="Het-C"/>
    <property type="match status" value="1"/>
</dbReference>
<accession>A0A1M2VWR9</accession>
<sequence>MKNYIANENGQWDTSKALVRRTLERCIHLGRQARSSGAKQDLYEAYRLLGQALHTLEDFPAHSNFCELALASMGHPDIFVHVGDQVRIQAQNGKHVAPLVTGTFGSSDFIHSLLGEATDHISQASVTDLNAELDKARAKSISQANSGPSPADTLRSLLFKLPGSEGQEAAREMESVERIRAGPSQGGKRPEDMSPQEMHAVLWQVLSFRDSVVKKIEKTIEKIPGLGPLIEKLMDSISVFIYTTLEPFLKPLMKQATNGLMAASGQVIDSNDQYEVFNDPRASDPTHSFLSKDHFNLILNECAGNLGKIILTYTANLVVKAWDDGSVNPHSVTEDILQCLFHPDFHDRNSHIQREMLEYMQRWVQGLGGQQHEVLRRLTKQAVRNHENIRLSAAAGSGGHNHAPQGYAQNAGVQAQHQIGGYLNQVPGMSQAQSLMGKLSGGQAGGPPSNTAFGQASSFLNQFTGGQGGRREGGHDSGPHAPGFPGAGAPEPSAGGYGGSPLPSSGEAASYYSPGQSQPSVHTPSHAPPQPSHSTYPGASSYSNEPSFPSASGPPPHGGPHGHGHGHGHDHHGHGGPPEPMPGYSPSYAAPSSYGFPQADGGYPGQSSYPGQGGGGYPPYGGPPPPGGPGGPPPGPPAGFGFPSPDMPGPGGPPPPGGYGNDRPFGW</sequence>
<feature type="compositionally biased region" description="Basic and acidic residues" evidence="1">
    <location>
        <begin position="469"/>
        <end position="478"/>
    </location>
</feature>
<feature type="region of interest" description="Disordered" evidence="1">
    <location>
        <begin position="460"/>
        <end position="667"/>
    </location>
</feature>
<proteinExistence type="predicted"/>
<organism evidence="2 3">
    <name type="scientific">Trametes pubescens</name>
    <name type="common">White-rot fungus</name>
    <dbReference type="NCBI Taxonomy" id="154538"/>
    <lineage>
        <taxon>Eukaryota</taxon>
        <taxon>Fungi</taxon>
        <taxon>Dikarya</taxon>
        <taxon>Basidiomycota</taxon>
        <taxon>Agaricomycotina</taxon>
        <taxon>Agaricomycetes</taxon>
        <taxon>Polyporales</taxon>
        <taxon>Polyporaceae</taxon>
        <taxon>Trametes</taxon>
    </lineage>
</organism>
<dbReference type="InterPro" id="IPR010816">
    <property type="entry name" value="Het-C"/>
</dbReference>
<keyword evidence="3" id="KW-1185">Reference proteome</keyword>
<dbReference type="AlphaFoldDB" id="A0A1M2VWR9"/>
<dbReference type="PANTHER" id="PTHR14905">
    <property type="entry name" value="NG37"/>
    <property type="match status" value="1"/>
</dbReference>
<feature type="compositionally biased region" description="Low complexity" evidence="1">
    <location>
        <begin position="479"/>
        <end position="506"/>
    </location>
</feature>
<feature type="region of interest" description="Disordered" evidence="1">
    <location>
        <begin position="169"/>
        <end position="193"/>
    </location>
</feature>